<comment type="similarity">
    <text evidence="1 4">Belongs to the D-isomer specific 2-hydroxyacid dehydrogenase family.</text>
</comment>
<name>A0A5Q3QEH2_9PSEU</name>
<dbReference type="InterPro" id="IPR006140">
    <property type="entry name" value="D-isomer_DH_NAD-bd"/>
</dbReference>
<dbReference type="GO" id="GO:0051287">
    <property type="term" value="F:NAD binding"/>
    <property type="evidence" value="ECO:0007669"/>
    <property type="project" value="InterPro"/>
</dbReference>
<proteinExistence type="inferred from homology"/>
<dbReference type="PANTHER" id="PTHR43333:SF1">
    <property type="entry name" value="D-ISOMER SPECIFIC 2-HYDROXYACID DEHYDROGENASE NAD-BINDING DOMAIN-CONTAINING PROTEIN"/>
    <property type="match status" value="1"/>
</dbReference>
<evidence type="ECO:0000256" key="1">
    <source>
        <dbReference type="ARBA" id="ARBA00005854"/>
    </source>
</evidence>
<feature type="domain" description="D-isomer specific 2-hydroxyacid dehydrogenase catalytic" evidence="5">
    <location>
        <begin position="16"/>
        <end position="313"/>
    </location>
</feature>
<dbReference type="GO" id="GO:0016616">
    <property type="term" value="F:oxidoreductase activity, acting on the CH-OH group of donors, NAD or NADP as acceptor"/>
    <property type="evidence" value="ECO:0007669"/>
    <property type="project" value="InterPro"/>
</dbReference>
<reference evidence="8" key="1">
    <citation type="submission" date="2019-11" db="EMBL/GenBank/DDBJ databases">
        <title>The complete genome sequence of Saccharopolyspora sp. E2A.</title>
        <authorList>
            <person name="Zhang G."/>
        </authorList>
    </citation>
    <scope>NUCLEOTIDE SEQUENCE [LARGE SCALE GENOMIC DNA]</scope>
    <source>
        <strain evidence="8">E2A</strain>
    </source>
</reference>
<organism evidence="7 8">
    <name type="scientific">Allosaccharopolyspora coralli</name>
    <dbReference type="NCBI Taxonomy" id="2665642"/>
    <lineage>
        <taxon>Bacteria</taxon>
        <taxon>Bacillati</taxon>
        <taxon>Actinomycetota</taxon>
        <taxon>Actinomycetes</taxon>
        <taxon>Pseudonocardiales</taxon>
        <taxon>Pseudonocardiaceae</taxon>
        <taxon>Allosaccharopolyspora</taxon>
    </lineage>
</organism>
<evidence type="ECO:0000313" key="7">
    <source>
        <dbReference type="EMBL" id="QGK69905.1"/>
    </source>
</evidence>
<evidence type="ECO:0000313" key="8">
    <source>
        <dbReference type="Proteomes" id="UP000371041"/>
    </source>
</evidence>
<accession>A0A5Q3QEH2</accession>
<dbReference type="SUPFAM" id="SSF52283">
    <property type="entry name" value="Formate/glycerate dehydrogenase catalytic domain-like"/>
    <property type="match status" value="1"/>
</dbReference>
<evidence type="ECO:0000259" key="6">
    <source>
        <dbReference type="Pfam" id="PF02826"/>
    </source>
</evidence>
<keyword evidence="3" id="KW-0520">NAD</keyword>
<dbReference type="InterPro" id="IPR036291">
    <property type="entry name" value="NAD(P)-bd_dom_sf"/>
</dbReference>
<evidence type="ECO:0000256" key="3">
    <source>
        <dbReference type="ARBA" id="ARBA00023027"/>
    </source>
</evidence>
<evidence type="ECO:0000256" key="2">
    <source>
        <dbReference type="ARBA" id="ARBA00023002"/>
    </source>
</evidence>
<dbReference type="RefSeq" id="WP_154076498.1">
    <property type="nucleotide sequence ID" value="NZ_CP045929.1"/>
</dbReference>
<dbReference type="Pfam" id="PF02826">
    <property type="entry name" value="2-Hacid_dh_C"/>
    <property type="match status" value="1"/>
</dbReference>
<dbReference type="Pfam" id="PF00389">
    <property type="entry name" value="2-Hacid_dh"/>
    <property type="match status" value="1"/>
</dbReference>
<keyword evidence="8" id="KW-1185">Reference proteome</keyword>
<feature type="domain" description="D-isomer specific 2-hydroxyacid dehydrogenase NAD-binding" evidence="6">
    <location>
        <begin position="109"/>
        <end position="282"/>
    </location>
</feature>
<protein>
    <submittedName>
        <fullName evidence="7">D-2-hydroxyacid dehydrogenase</fullName>
    </submittedName>
</protein>
<evidence type="ECO:0000259" key="5">
    <source>
        <dbReference type="Pfam" id="PF00389"/>
    </source>
</evidence>
<sequence>MSPTHPTVVVLHDGTHPSTSAEIEQLAEVRYATENELADALPGADVLFVWHFLSEAVADAWPAQDCLRWVHVASAGVDKLLFDGLLDSPATLTNSRGVFDRPMAEYVLGTVLTFAKDLHTSVRLQDEKRWQHRETERIHDKRALVVGTGPIGRAIAQQLTAAGLSVTGAGRVGRVDDPDFGDVYASDQLGDVLGDQDYVVLAAPLTEQTRHMINAETLARFKPSARLINVGRGDLAVQEDLVEALTAGTIAGAALDVFDTEPLPGTSPLWEMPNVLVSPHMSGDTVGWTDELADLFTTNLRRYLADETLHNVVDKKRGYVSTSGSEQH</sequence>
<keyword evidence="2 4" id="KW-0560">Oxidoreductase</keyword>
<dbReference type="SUPFAM" id="SSF51735">
    <property type="entry name" value="NAD(P)-binding Rossmann-fold domains"/>
    <property type="match status" value="1"/>
</dbReference>
<dbReference type="InterPro" id="IPR006139">
    <property type="entry name" value="D-isomer_2_OHA_DH_cat_dom"/>
</dbReference>
<dbReference type="Gene3D" id="3.40.50.720">
    <property type="entry name" value="NAD(P)-binding Rossmann-like Domain"/>
    <property type="match status" value="2"/>
</dbReference>
<gene>
    <name evidence="7" type="ORF">GIY23_10575</name>
</gene>
<dbReference type="EMBL" id="CP045929">
    <property type="protein sequence ID" value="QGK69905.1"/>
    <property type="molecule type" value="Genomic_DNA"/>
</dbReference>
<dbReference type="PANTHER" id="PTHR43333">
    <property type="entry name" value="2-HACID_DH_C DOMAIN-CONTAINING PROTEIN"/>
    <property type="match status" value="1"/>
</dbReference>
<dbReference type="AlphaFoldDB" id="A0A5Q3QEH2"/>
<dbReference type="Proteomes" id="UP000371041">
    <property type="component" value="Chromosome"/>
</dbReference>
<dbReference type="CDD" id="cd05300">
    <property type="entry name" value="2-Hacid_dh_1"/>
    <property type="match status" value="1"/>
</dbReference>
<evidence type="ECO:0000256" key="4">
    <source>
        <dbReference type="RuleBase" id="RU003719"/>
    </source>
</evidence>
<dbReference type="KEGG" id="sace:GIY23_10575"/>